<proteinExistence type="predicted"/>
<evidence type="ECO:0000313" key="2">
    <source>
        <dbReference type="Proteomes" id="UP001070176"/>
    </source>
</evidence>
<dbReference type="Proteomes" id="UP001070176">
    <property type="component" value="Unassembled WGS sequence"/>
</dbReference>
<dbReference type="EMBL" id="JAOVZV010000031">
    <property type="protein sequence ID" value="MCX8534660.1"/>
    <property type="molecule type" value="Genomic_DNA"/>
</dbReference>
<name>A0ABT3Y902_9FLAO</name>
<keyword evidence="2" id="KW-1185">Reference proteome</keyword>
<gene>
    <name evidence="1" type="ORF">OEA66_20110</name>
</gene>
<reference evidence="1" key="1">
    <citation type="submission" date="2022-10" db="EMBL/GenBank/DDBJ databases">
        <title>Chryseobacterium sp. nov., a novel bacterial species.</title>
        <authorList>
            <person name="Cao Y."/>
        </authorList>
    </citation>
    <scope>NUCLEOTIDE SEQUENCE</scope>
    <source>
        <strain evidence="1">KC 927</strain>
    </source>
</reference>
<comment type="caution">
    <text evidence="1">The sequence shown here is derived from an EMBL/GenBank/DDBJ whole genome shotgun (WGS) entry which is preliminary data.</text>
</comment>
<evidence type="ECO:0000313" key="1">
    <source>
        <dbReference type="EMBL" id="MCX8534660.1"/>
    </source>
</evidence>
<dbReference type="RefSeq" id="WP_267283091.1">
    <property type="nucleotide sequence ID" value="NZ_JAOVZV010000031.1"/>
</dbReference>
<sequence>MINNKFCCDGLSTAIDNAGNSGFSVLVKMGIYSKTFFFVQQYRTKDNDDKIGVLTVGEVGILYCPWCGSDLEIIINDNSELIKNTYEKNKQFLLDF</sequence>
<organism evidence="1 2">
    <name type="scientific">Chryseobacterium luquanense</name>
    <dbReference type="NCBI Taxonomy" id="2983766"/>
    <lineage>
        <taxon>Bacteria</taxon>
        <taxon>Pseudomonadati</taxon>
        <taxon>Bacteroidota</taxon>
        <taxon>Flavobacteriia</taxon>
        <taxon>Flavobacteriales</taxon>
        <taxon>Weeksellaceae</taxon>
        <taxon>Chryseobacterium group</taxon>
        <taxon>Chryseobacterium</taxon>
    </lineage>
</organism>
<protein>
    <submittedName>
        <fullName evidence="1">Uncharacterized protein</fullName>
    </submittedName>
</protein>
<accession>A0ABT3Y902</accession>